<proteinExistence type="predicted"/>
<organism evidence="2 3">
    <name type="scientific">Iphiclides podalirius</name>
    <name type="common">scarce swallowtail</name>
    <dbReference type="NCBI Taxonomy" id="110791"/>
    <lineage>
        <taxon>Eukaryota</taxon>
        <taxon>Metazoa</taxon>
        <taxon>Ecdysozoa</taxon>
        <taxon>Arthropoda</taxon>
        <taxon>Hexapoda</taxon>
        <taxon>Insecta</taxon>
        <taxon>Pterygota</taxon>
        <taxon>Neoptera</taxon>
        <taxon>Endopterygota</taxon>
        <taxon>Lepidoptera</taxon>
        <taxon>Glossata</taxon>
        <taxon>Ditrysia</taxon>
        <taxon>Papilionoidea</taxon>
        <taxon>Papilionidae</taxon>
        <taxon>Papilioninae</taxon>
        <taxon>Iphiclides</taxon>
    </lineage>
</organism>
<protein>
    <submittedName>
        <fullName evidence="2">Uncharacterized protein</fullName>
    </submittedName>
</protein>
<feature type="region of interest" description="Disordered" evidence="1">
    <location>
        <begin position="12"/>
        <end position="31"/>
    </location>
</feature>
<evidence type="ECO:0000313" key="3">
    <source>
        <dbReference type="Proteomes" id="UP000837857"/>
    </source>
</evidence>
<dbReference type="EMBL" id="OW152815">
    <property type="protein sequence ID" value="CAH2063504.1"/>
    <property type="molecule type" value="Genomic_DNA"/>
</dbReference>
<evidence type="ECO:0000256" key="1">
    <source>
        <dbReference type="SAM" id="MobiDB-lite"/>
    </source>
</evidence>
<sequence length="139" mass="16534">MRRPDVFIFHFRPHRPNPRARPPPHSGANTIERRKPLSCRGYAQELLEIFLVRSHELVNRYRADVERKPSVAPRASNVPVRLSQYLRRADAYVPNADETRKEMLQLFHTFDTCNPQHMGSIQQKIQYHSIHVPYDRFYE</sequence>
<dbReference type="Proteomes" id="UP000837857">
    <property type="component" value="Chromosome 3"/>
</dbReference>
<keyword evidence="3" id="KW-1185">Reference proteome</keyword>
<feature type="non-terminal residue" evidence="2">
    <location>
        <position position="1"/>
    </location>
</feature>
<accession>A0ABN8ISK0</accession>
<gene>
    <name evidence="2" type="ORF">IPOD504_LOCUS12545</name>
</gene>
<reference evidence="2" key="1">
    <citation type="submission" date="2022-03" db="EMBL/GenBank/DDBJ databases">
        <authorList>
            <person name="Martin H S."/>
        </authorList>
    </citation>
    <scope>NUCLEOTIDE SEQUENCE</scope>
</reference>
<name>A0ABN8ISK0_9NEOP</name>
<evidence type="ECO:0000313" key="2">
    <source>
        <dbReference type="EMBL" id="CAH2063504.1"/>
    </source>
</evidence>